<dbReference type="AlphaFoldDB" id="A0A510KP87"/>
<name>A0A510KP87_9FUSO</name>
<organism evidence="2 3">
    <name type="scientific">Leptotrichia trevisanii</name>
    <dbReference type="NCBI Taxonomy" id="109328"/>
    <lineage>
        <taxon>Bacteria</taxon>
        <taxon>Fusobacteriati</taxon>
        <taxon>Fusobacteriota</taxon>
        <taxon>Fusobacteriia</taxon>
        <taxon>Fusobacteriales</taxon>
        <taxon>Leptotrichiaceae</taxon>
        <taxon>Leptotrichia</taxon>
    </lineage>
</organism>
<dbReference type="EMBL" id="AP019840">
    <property type="protein sequence ID" value="BBM53127.1"/>
    <property type="molecule type" value="Genomic_DNA"/>
</dbReference>
<feature type="region of interest" description="Disordered" evidence="1">
    <location>
        <begin position="28"/>
        <end position="53"/>
    </location>
</feature>
<proteinExistence type="predicted"/>
<reference evidence="2 3" key="1">
    <citation type="submission" date="2019-07" db="EMBL/GenBank/DDBJ databases">
        <title>Complete Genome Sequence of Leptotrichia trevisanii Strain JMUB3935.</title>
        <authorList>
            <person name="Watanabe S."/>
            <person name="Cui L."/>
        </authorList>
    </citation>
    <scope>NUCLEOTIDE SEQUENCE [LARGE SCALE GENOMIC DNA]</scope>
    <source>
        <strain evidence="2 3">JMUB3935</strain>
    </source>
</reference>
<evidence type="ECO:0000313" key="2">
    <source>
        <dbReference type="EMBL" id="BBM53127.1"/>
    </source>
</evidence>
<gene>
    <name evidence="2" type="ORF">JMUB3935_2109</name>
</gene>
<sequence>MGILKKIWNMLPEGRPICVPEPEAWGVKQEENKESDKNLNKKDNVEKVKNNAG</sequence>
<dbReference type="RefSeq" id="WP_169720576.1">
    <property type="nucleotide sequence ID" value="NZ_AP019831.1"/>
</dbReference>
<evidence type="ECO:0000256" key="1">
    <source>
        <dbReference type="SAM" id="MobiDB-lite"/>
    </source>
</evidence>
<protein>
    <submittedName>
        <fullName evidence="2">Uncharacterized protein</fullName>
    </submittedName>
</protein>
<dbReference type="Proteomes" id="UP000321378">
    <property type="component" value="Chromosome"/>
</dbReference>
<evidence type="ECO:0000313" key="3">
    <source>
        <dbReference type="Proteomes" id="UP000321378"/>
    </source>
</evidence>
<accession>A0A510KP87</accession>